<dbReference type="InterPro" id="IPR012312">
    <property type="entry name" value="Hemerythrin-like"/>
</dbReference>
<reference evidence="3 4" key="1">
    <citation type="submission" date="2020-03" db="EMBL/GenBank/DDBJ databases">
        <title>Draft genome of Streptomyces sp. ventii, isolated from the Axial Seamount in the Pacific Ocean, and resequencing of the two type strains Streptomyces lonarensis strain NCL 716 and Streptomyces bohaiensis strain 11A07.</title>
        <authorList>
            <person name="Loughran R.M."/>
            <person name="Pfannmuller K.M."/>
            <person name="Wasson B.J."/>
            <person name="Deadmond M.C."/>
            <person name="Paddock B.E."/>
            <person name="Koyack M.J."/>
            <person name="Gallegos D.A."/>
            <person name="Mitchell E.A."/>
            <person name="Ushijima B."/>
            <person name="Saw J.H."/>
            <person name="Mcphail K.L."/>
            <person name="Videau P."/>
        </authorList>
    </citation>
    <scope>NUCLEOTIDE SEQUENCE [LARGE SCALE GENOMIC DNA]</scope>
    <source>
        <strain evidence="3 4">11A07</strain>
    </source>
</reference>
<evidence type="ECO:0000313" key="4">
    <source>
        <dbReference type="Proteomes" id="UP000727056"/>
    </source>
</evidence>
<feature type="region of interest" description="Disordered" evidence="1">
    <location>
        <begin position="140"/>
        <end position="162"/>
    </location>
</feature>
<accession>A0ABX1CJA2</accession>
<dbReference type="Gene3D" id="1.20.120.520">
    <property type="entry name" value="nmb1532 protein domain like"/>
    <property type="match status" value="1"/>
</dbReference>
<sequence length="189" mass="21013">MTDRGRDLTAELTADHRALEDLLVRLHAAVGRRERRRLADELTVAVVRHALAEEQHLFPAVRLYVPHGDALAEREERARTEMEAVLEGLEREPVEGTGFRTLLAGLRRGVTEHVHGQEEELFPRVRASLAGGQLRRLGGRVREDGARAPRAADLSPPPTPPIDTAVSLVDRAHLVFSGRTGPRAHRHGW</sequence>
<keyword evidence="4" id="KW-1185">Reference proteome</keyword>
<evidence type="ECO:0000259" key="2">
    <source>
        <dbReference type="Pfam" id="PF01814"/>
    </source>
</evidence>
<dbReference type="PANTHER" id="PTHR35585:SF1">
    <property type="entry name" value="HHE DOMAIN PROTEIN (AFU_ORTHOLOGUE AFUA_4G00730)"/>
    <property type="match status" value="1"/>
</dbReference>
<name>A0ABX1CJA2_9ACTN</name>
<dbReference type="Pfam" id="PF01814">
    <property type="entry name" value="Hemerythrin"/>
    <property type="match status" value="1"/>
</dbReference>
<comment type="caution">
    <text evidence="3">The sequence shown here is derived from an EMBL/GenBank/DDBJ whole genome shotgun (WGS) entry which is preliminary data.</text>
</comment>
<dbReference type="Proteomes" id="UP000727056">
    <property type="component" value="Unassembled WGS sequence"/>
</dbReference>
<proteinExistence type="predicted"/>
<protein>
    <submittedName>
        <fullName evidence="3">Hemerythrin domain-containing protein</fullName>
    </submittedName>
</protein>
<dbReference type="RefSeq" id="WP_168090037.1">
    <property type="nucleotide sequence ID" value="NZ_BHZH01000056.1"/>
</dbReference>
<feature type="domain" description="Hemerythrin-like" evidence="2">
    <location>
        <begin position="9"/>
        <end position="124"/>
    </location>
</feature>
<evidence type="ECO:0000313" key="3">
    <source>
        <dbReference type="EMBL" id="NJQ17364.1"/>
    </source>
</evidence>
<gene>
    <name evidence="3" type="ORF">HCN52_21105</name>
</gene>
<evidence type="ECO:0000256" key="1">
    <source>
        <dbReference type="SAM" id="MobiDB-lite"/>
    </source>
</evidence>
<dbReference type="EMBL" id="JAAVJC010000291">
    <property type="protein sequence ID" value="NJQ17364.1"/>
    <property type="molecule type" value="Genomic_DNA"/>
</dbReference>
<organism evidence="3 4">
    <name type="scientific">Streptomyces bohaiensis</name>
    <dbReference type="NCBI Taxonomy" id="1431344"/>
    <lineage>
        <taxon>Bacteria</taxon>
        <taxon>Bacillati</taxon>
        <taxon>Actinomycetota</taxon>
        <taxon>Actinomycetes</taxon>
        <taxon>Kitasatosporales</taxon>
        <taxon>Streptomycetaceae</taxon>
        <taxon>Streptomyces</taxon>
    </lineage>
</organism>
<dbReference type="PANTHER" id="PTHR35585">
    <property type="entry name" value="HHE DOMAIN PROTEIN (AFU_ORTHOLOGUE AFUA_4G00730)"/>
    <property type="match status" value="1"/>
</dbReference>